<comment type="caution">
    <text evidence="1">The sequence shown here is derived from an EMBL/GenBank/DDBJ whole genome shotgun (WGS) entry which is preliminary data.</text>
</comment>
<name>A0A9X8WLV0_9BACI</name>
<dbReference type="RefSeq" id="WP_076369724.1">
    <property type="nucleotide sequence ID" value="NZ_FTMX01000005.1"/>
</dbReference>
<organism evidence="1 2">
    <name type="scientific">Peribacillus simplex</name>
    <dbReference type="NCBI Taxonomy" id="1478"/>
    <lineage>
        <taxon>Bacteria</taxon>
        <taxon>Bacillati</taxon>
        <taxon>Bacillota</taxon>
        <taxon>Bacilli</taxon>
        <taxon>Bacillales</taxon>
        <taxon>Bacillaceae</taxon>
        <taxon>Peribacillus</taxon>
    </lineage>
</organism>
<dbReference type="AlphaFoldDB" id="A0A9X8WLV0"/>
<proteinExistence type="predicted"/>
<dbReference type="Proteomes" id="UP000185829">
    <property type="component" value="Unassembled WGS sequence"/>
</dbReference>
<evidence type="ECO:0000313" key="2">
    <source>
        <dbReference type="Proteomes" id="UP000185829"/>
    </source>
</evidence>
<protein>
    <submittedName>
        <fullName evidence="1">Uncharacterized protein</fullName>
    </submittedName>
</protein>
<sequence>MKKRNVKSIQGRQVVPNPIGPECIRVTKVYDWVVLTNRDRNKVQIPEECFAAIEDARHEGNTITATCSEVVGSRSCDFIGSTPANIPSVPGAQIVSLAFHVHIRVQFFCNGEPLPGCNFVVPVSFMDEVILCFPEGTEINCNIFDVQCTVVLNQMLGDMVVLDVTMCKDVQVEAEVKLEVEAKFCGPRPVIPIEEDGFVCPTPRFPQQCPTFFPTLNCDCQGAAEFNGEASILVFEDGLGGPTTGNLDLTALVCDQCTLSGSRIQVTFIDTLGPTPTPTPTGTPDADIDQSFTFTANDFNQPTCATNAAGVVTGLTVTGTGIITPAGGVPENATFTLILNDSDPLGDTASLSILSPSLSVTISLTEVANPGLEVEVGDCDRFPV</sequence>
<accession>A0A9X8WLV0</accession>
<reference evidence="1 2" key="1">
    <citation type="submission" date="2017-01" db="EMBL/GenBank/DDBJ databases">
        <authorList>
            <person name="Varghese N."/>
            <person name="Submissions S."/>
        </authorList>
    </citation>
    <scope>NUCLEOTIDE SEQUENCE [LARGE SCALE GENOMIC DNA]</scope>
    <source>
        <strain evidence="1 2">RUG2-6</strain>
    </source>
</reference>
<gene>
    <name evidence="1" type="ORF">SAMN05878482_105429</name>
</gene>
<evidence type="ECO:0000313" key="1">
    <source>
        <dbReference type="EMBL" id="SIR77053.1"/>
    </source>
</evidence>
<dbReference type="EMBL" id="FTMX01000005">
    <property type="protein sequence ID" value="SIR77053.1"/>
    <property type="molecule type" value="Genomic_DNA"/>
</dbReference>